<sequence length="386" mass="44287">MKFDFLLNKRNILLIWIAVAVAMAMKQYFTGDNPHAHINNFIIFKTSFWHLIHQEHLYAYHPDEYVDLFLYGPPFAVMIAPFALVPTLLGVILWNVANAIALLFAIYELPSFDEKTKAIMSWLCLNSCITSLINVQYHGIVTALIILAYTFIKKEKDFWAAFCIVLGTMSKLYGVVGLAFFFFSKNKLKLIASGLFWIAVLFVLPMAFSSPAYILQTYQEWLEVLVKKNDINEVLTNPYQDLSVMGMVRRLVQDASISNLWYILPAVLVFALSYIRINLFFNTRYQLLLLCSTLMLVVLASTGTEASTLLIGFVGAVIWYMQSAKTTTDKALFIFALLVTSFGPTDLMPKYIRNEFLRKYALMVLPMLLVWIKVHWEMLASKKEEF</sequence>
<feature type="transmembrane region" description="Helical" evidence="8">
    <location>
        <begin position="195"/>
        <end position="215"/>
    </location>
</feature>
<evidence type="ECO:0000256" key="7">
    <source>
        <dbReference type="ARBA" id="ARBA00024033"/>
    </source>
</evidence>
<keyword evidence="3 9" id="KW-0808">Transferase</keyword>
<evidence type="ECO:0000256" key="8">
    <source>
        <dbReference type="SAM" id="Phobius"/>
    </source>
</evidence>
<feature type="transmembrane region" description="Helical" evidence="8">
    <location>
        <begin position="158"/>
        <end position="183"/>
    </location>
</feature>
<keyword evidence="9" id="KW-0328">Glycosyltransferase</keyword>
<comment type="caution">
    <text evidence="9">The sequence shown here is derived from an EMBL/GenBank/DDBJ whole genome shotgun (WGS) entry which is preliminary data.</text>
</comment>
<keyword evidence="10" id="KW-1185">Reference proteome</keyword>
<organism evidence="9 10">
    <name type="scientific">Flectobacillus longus</name>
    <dbReference type="NCBI Taxonomy" id="2984207"/>
    <lineage>
        <taxon>Bacteria</taxon>
        <taxon>Pseudomonadati</taxon>
        <taxon>Bacteroidota</taxon>
        <taxon>Cytophagia</taxon>
        <taxon>Cytophagales</taxon>
        <taxon>Flectobacillaceae</taxon>
        <taxon>Flectobacillus</taxon>
    </lineage>
</organism>
<name>A0ABT6YPC3_9BACT</name>
<feature type="transmembrane region" description="Helical" evidence="8">
    <location>
        <begin position="12"/>
        <end position="29"/>
    </location>
</feature>
<feature type="transmembrane region" description="Helical" evidence="8">
    <location>
        <begin position="331"/>
        <end position="348"/>
    </location>
</feature>
<dbReference type="InterPro" id="IPR018584">
    <property type="entry name" value="GT87"/>
</dbReference>
<evidence type="ECO:0000256" key="5">
    <source>
        <dbReference type="ARBA" id="ARBA00022989"/>
    </source>
</evidence>
<evidence type="ECO:0000313" key="9">
    <source>
        <dbReference type="EMBL" id="MDI9865284.1"/>
    </source>
</evidence>
<dbReference type="EMBL" id="JASHID010000008">
    <property type="protein sequence ID" value="MDI9865284.1"/>
    <property type="molecule type" value="Genomic_DNA"/>
</dbReference>
<keyword evidence="2" id="KW-1003">Cell membrane</keyword>
<dbReference type="Pfam" id="PF09594">
    <property type="entry name" value="GT87"/>
    <property type="match status" value="1"/>
</dbReference>
<comment type="similarity">
    <text evidence="7">Belongs to the glycosyltransferase 87 family.</text>
</comment>
<dbReference type="RefSeq" id="WP_283370304.1">
    <property type="nucleotide sequence ID" value="NZ_JASHID010000008.1"/>
</dbReference>
<dbReference type="GO" id="GO:0016757">
    <property type="term" value="F:glycosyltransferase activity"/>
    <property type="evidence" value="ECO:0007669"/>
    <property type="project" value="UniProtKB-KW"/>
</dbReference>
<evidence type="ECO:0000313" key="10">
    <source>
        <dbReference type="Proteomes" id="UP001236569"/>
    </source>
</evidence>
<feature type="transmembrane region" description="Helical" evidence="8">
    <location>
        <begin position="287"/>
        <end position="319"/>
    </location>
</feature>
<comment type="subcellular location">
    <subcellularLocation>
        <location evidence="1">Cell membrane</location>
        <topology evidence="1">Multi-pass membrane protein</topology>
    </subcellularLocation>
</comment>
<feature type="transmembrane region" description="Helical" evidence="8">
    <location>
        <begin position="360"/>
        <end position="376"/>
    </location>
</feature>
<evidence type="ECO:0000256" key="2">
    <source>
        <dbReference type="ARBA" id="ARBA00022475"/>
    </source>
</evidence>
<reference evidence="9 10" key="1">
    <citation type="submission" date="2023-05" db="EMBL/GenBank/DDBJ databases">
        <title>Novel species of genus Flectobacillus isolated from stream in China.</title>
        <authorList>
            <person name="Lu H."/>
        </authorList>
    </citation>
    <scope>NUCLEOTIDE SEQUENCE [LARGE SCALE GENOMIC DNA]</scope>
    <source>
        <strain evidence="9 10">DC10W</strain>
    </source>
</reference>
<evidence type="ECO:0000256" key="6">
    <source>
        <dbReference type="ARBA" id="ARBA00023136"/>
    </source>
</evidence>
<proteinExistence type="inferred from homology"/>
<gene>
    <name evidence="9" type="ORF">QM480_13170</name>
</gene>
<dbReference type="Proteomes" id="UP001236569">
    <property type="component" value="Unassembled WGS sequence"/>
</dbReference>
<evidence type="ECO:0000256" key="3">
    <source>
        <dbReference type="ARBA" id="ARBA00022679"/>
    </source>
</evidence>
<evidence type="ECO:0000256" key="4">
    <source>
        <dbReference type="ARBA" id="ARBA00022692"/>
    </source>
</evidence>
<protein>
    <submittedName>
        <fullName evidence="9">Glycosyltransferase family 87 protein</fullName>
        <ecNumber evidence="9">2.4.-.-</ecNumber>
    </submittedName>
</protein>
<keyword evidence="5 8" id="KW-1133">Transmembrane helix</keyword>
<feature type="transmembrane region" description="Helical" evidence="8">
    <location>
        <begin position="255"/>
        <end position="275"/>
    </location>
</feature>
<evidence type="ECO:0000256" key="1">
    <source>
        <dbReference type="ARBA" id="ARBA00004651"/>
    </source>
</evidence>
<accession>A0ABT6YPC3</accession>
<feature type="transmembrane region" description="Helical" evidence="8">
    <location>
        <begin position="75"/>
        <end position="107"/>
    </location>
</feature>
<keyword evidence="6 8" id="KW-0472">Membrane</keyword>
<keyword evidence="4 8" id="KW-0812">Transmembrane</keyword>
<feature type="transmembrane region" description="Helical" evidence="8">
    <location>
        <begin position="119"/>
        <end position="152"/>
    </location>
</feature>
<dbReference type="EC" id="2.4.-.-" evidence="9"/>